<dbReference type="Proteomes" id="UP001497472">
    <property type="component" value="Unassembled WGS sequence"/>
</dbReference>
<proteinExistence type="predicted"/>
<evidence type="ECO:0008006" key="3">
    <source>
        <dbReference type="Google" id="ProtNLM"/>
    </source>
</evidence>
<accession>A0AAV1J3Z5</accession>
<organism evidence="1 2">
    <name type="scientific">Leptosia nina</name>
    <dbReference type="NCBI Taxonomy" id="320188"/>
    <lineage>
        <taxon>Eukaryota</taxon>
        <taxon>Metazoa</taxon>
        <taxon>Ecdysozoa</taxon>
        <taxon>Arthropoda</taxon>
        <taxon>Hexapoda</taxon>
        <taxon>Insecta</taxon>
        <taxon>Pterygota</taxon>
        <taxon>Neoptera</taxon>
        <taxon>Endopterygota</taxon>
        <taxon>Lepidoptera</taxon>
        <taxon>Glossata</taxon>
        <taxon>Ditrysia</taxon>
        <taxon>Papilionoidea</taxon>
        <taxon>Pieridae</taxon>
        <taxon>Pierinae</taxon>
        <taxon>Leptosia</taxon>
    </lineage>
</organism>
<sequence>MSGESYNKISPAMPFGRIDLNAFALRTCGAVFGGTFAATINNTNSPALRLTPARSEWIRALYREFGSI</sequence>
<evidence type="ECO:0000313" key="1">
    <source>
        <dbReference type="EMBL" id="CAK1544094.1"/>
    </source>
</evidence>
<dbReference type="AlphaFoldDB" id="A0AAV1J3Z5"/>
<gene>
    <name evidence="1" type="ORF">LNINA_LOCUS3867</name>
</gene>
<name>A0AAV1J3Z5_9NEOP</name>
<protein>
    <recommendedName>
        <fullName evidence="3">LAGLIDADG homing endonuclease</fullName>
    </recommendedName>
</protein>
<comment type="caution">
    <text evidence="1">The sequence shown here is derived from an EMBL/GenBank/DDBJ whole genome shotgun (WGS) entry which is preliminary data.</text>
</comment>
<dbReference type="EMBL" id="CAVLEF010000005">
    <property type="protein sequence ID" value="CAK1544094.1"/>
    <property type="molecule type" value="Genomic_DNA"/>
</dbReference>
<keyword evidence="2" id="KW-1185">Reference proteome</keyword>
<reference evidence="1 2" key="1">
    <citation type="submission" date="2023-11" db="EMBL/GenBank/DDBJ databases">
        <authorList>
            <person name="Okamura Y."/>
        </authorList>
    </citation>
    <scope>NUCLEOTIDE SEQUENCE [LARGE SCALE GENOMIC DNA]</scope>
</reference>
<evidence type="ECO:0000313" key="2">
    <source>
        <dbReference type="Proteomes" id="UP001497472"/>
    </source>
</evidence>